<protein>
    <submittedName>
        <fullName evidence="2">Uncharacterized protein</fullName>
    </submittedName>
</protein>
<dbReference type="EMBL" id="NHYD01003400">
    <property type="protein sequence ID" value="PPQ78915.1"/>
    <property type="molecule type" value="Genomic_DNA"/>
</dbReference>
<reference evidence="2 3" key="1">
    <citation type="journal article" date="2018" name="Evol. Lett.">
        <title>Horizontal gene cluster transfer increased hallucinogenic mushroom diversity.</title>
        <authorList>
            <person name="Reynolds H.T."/>
            <person name="Vijayakumar V."/>
            <person name="Gluck-Thaler E."/>
            <person name="Korotkin H.B."/>
            <person name="Matheny P.B."/>
            <person name="Slot J.C."/>
        </authorList>
    </citation>
    <scope>NUCLEOTIDE SEQUENCE [LARGE SCALE GENOMIC DNA]</scope>
    <source>
        <strain evidence="2 3">2631</strain>
    </source>
</reference>
<dbReference type="AlphaFoldDB" id="A0A409WK69"/>
<sequence>MAATTTQIPPPIQNFYVSTHCTEASLTIRLCFPGNTTLRDVRRLASARLAIYLQRTHHPSNGLDLDHSASPALMTSLDENGFMTYSEDDDTLLADIDSKRDGVHAIVTFKRSSLAVDVDSSSLSVSEHPTYLTDAPVSSCDVRMDEMKTMVERLERQFQLEKAERAKEMREEREKQDVERESLKNEVKDIRAMLAVEREERNDQLNEIVERIETVEERIEAVEDWAISQNPTLLDHIRFRILLDAGQKKLAHEAGLVKPNDILSPSMIWRTTLDGNKGPARQSDSERLSNARRLLAGSPSGEVQILLRNDNAMQLLTQRRPHIYD</sequence>
<evidence type="ECO:0000313" key="2">
    <source>
        <dbReference type="EMBL" id="PPQ78915.1"/>
    </source>
</evidence>
<evidence type="ECO:0000256" key="1">
    <source>
        <dbReference type="SAM" id="Coils"/>
    </source>
</evidence>
<dbReference type="Proteomes" id="UP000283269">
    <property type="component" value="Unassembled WGS sequence"/>
</dbReference>
<evidence type="ECO:0000313" key="3">
    <source>
        <dbReference type="Proteomes" id="UP000283269"/>
    </source>
</evidence>
<gene>
    <name evidence="2" type="ORF">CVT25_002375</name>
</gene>
<proteinExistence type="predicted"/>
<feature type="coiled-coil region" evidence="1">
    <location>
        <begin position="144"/>
        <end position="218"/>
    </location>
</feature>
<keyword evidence="3" id="KW-1185">Reference proteome</keyword>
<dbReference type="InParanoid" id="A0A409WK69"/>
<organism evidence="2 3">
    <name type="scientific">Psilocybe cyanescens</name>
    <dbReference type="NCBI Taxonomy" id="93625"/>
    <lineage>
        <taxon>Eukaryota</taxon>
        <taxon>Fungi</taxon>
        <taxon>Dikarya</taxon>
        <taxon>Basidiomycota</taxon>
        <taxon>Agaricomycotina</taxon>
        <taxon>Agaricomycetes</taxon>
        <taxon>Agaricomycetidae</taxon>
        <taxon>Agaricales</taxon>
        <taxon>Agaricineae</taxon>
        <taxon>Strophariaceae</taxon>
        <taxon>Psilocybe</taxon>
    </lineage>
</organism>
<comment type="caution">
    <text evidence="2">The sequence shown here is derived from an EMBL/GenBank/DDBJ whole genome shotgun (WGS) entry which is preliminary data.</text>
</comment>
<keyword evidence="1" id="KW-0175">Coiled coil</keyword>
<name>A0A409WK69_PSICY</name>
<accession>A0A409WK69</accession>